<sequence length="147" mass="16453">DVVIKTRSGKLFGAHSVNLDLYSDGFPPASFADNSAVNEVELPENDAVVLLMLKYMHKQRQPDLKKLEFKVFRGLAEAAEKYFIYAAMDVCRMQMQSFAKTHPLEVLGYAAKHDYPEICDLCAPATLGMSLKKIQGVLTPADTLRWV</sequence>
<evidence type="ECO:0000313" key="2">
    <source>
        <dbReference type="Proteomes" id="UP000308600"/>
    </source>
</evidence>
<reference evidence="1 2" key="1">
    <citation type="journal article" date="2019" name="Nat. Ecol. Evol.">
        <title>Megaphylogeny resolves global patterns of mushroom evolution.</title>
        <authorList>
            <person name="Varga T."/>
            <person name="Krizsan K."/>
            <person name="Foldi C."/>
            <person name="Dima B."/>
            <person name="Sanchez-Garcia M."/>
            <person name="Sanchez-Ramirez S."/>
            <person name="Szollosi G.J."/>
            <person name="Szarkandi J.G."/>
            <person name="Papp V."/>
            <person name="Albert L."/>
            <person name="Andreopoulos W."/>
            <person name="Angelini C."/>
            <person name="Antonin V."/>
            <person name="Barry K.W."/>
            <person name="Bougher N.L."/>
            <person name="Buchanan P."/>
            <person name="Buyck B."/>
            <person name="Bense V."/>
            <person name="Catcheside P."/>
            <person name="Chovatia M."/>
            <person name="Cooper J."/>
            <person name="Damon W."/>
            <person name="Desjardin D."/>
            <person name="Finy P."/>
            <person name="Geml J."/>
            <person name="Haridas S."/>
            <person name="Hughes K."/>
            <person name="Justo A."/>
            <person name="Karasinski D."/>
            <person name="Kautmanova I."/>
            <person name="Kiss B."/>
            <person name="Kocsube S."/>
            <person name="Kotiranta H."/>
            <person name="LaButti K.M."/>
            <person name="Lechner B.E."/>
            <person name="Liimatainen K."/>
            <person name="Lipzen A."/>
            <person name="Lukacs Z."/>
            <person name="Mihaltcheva S."/>
            <person name="Morgado L.N."/>
            <person name="Niskanen T."/>
            <person name="Noordeloos M.E."/>
            <person name="Ohm R.A."/>
            <person name="Ortiz-Santana B."/>
            <person name="Ovrebo C."/>
            <person name="Racz N."/>
            <person name="Riley R."/>
            <person name="Savchenko A."/>
            <person name="Shiryaev A."/>
            <person name="Soop K."/>
            <person name="Spirin V."/>
            <person name="Szebenyi C."/>
            <person name="Tomsovsky M."/>
            <person name="Tulloss R.E."/>
            <person name="Uehling J."/>
            <person name="Grigoriev I.V."/>
            <person name="Vagvolgyi C."/>
            <person name="Papp T."/>
            <person name="Martin F.M."/>
            <person name="Miettinen O."/>
            <person name="Hibbett D.S."/>
            <person name="Nagy L.G."/>
        </authorList>
    </citation>
    <scope>NUCLEOTIDE SEQUENCE [LARGE SCALE GENOMIC DNA]</scope>
    <source>
        <strain evidence="1 2">NL-1719</strain>
    </source>
</reference>
<protein>
    <submittedName>
        <fullName evidence="1">Uncharacterized protein</fullName>
    </submittedName>
</protein>
<dbReference type="Proteomes" id="UP000308600">
    <property type="component" value="Unassembled WGS sequence"/>
</dbReference>
<proteinExistence type="predicted"/>
<gene>
    <name evidence="1" type="ORF">BDN72DRAFT_770636</name>
</gene>
<name>A0ACD3AQ84_9AGAR</name>
<organism evidence="1 2">
    <name type="scientific">Pluteus cervinus</name>
    <dbReference type="NCBI Taxonomy" id="181527"/>
    <lineage>
        <taxon>Eukaryota</taxon>
        <taxon>Fungi</taxon>
        <taxon>Dikarya</taxon>
        <taxon>Basidiomycota</taxon>
        <taxon>Agaricomycotina</taxon>
        <taxon>Agaricomycetes</taxon>
        <taxon>Agaricomycetidae</taxon>
        <taxon>Agaricales</taxon>
        <taxon>Pluteineae</taxon>
        <taxon>Pluteaceae</taxon>
        <taxon>Pluteus</taxon>
    </lineage>
</organism>
<feature type="non-terminal residue" evidence="1">
    <location>
        <position position="1"/>
    </location>
</feature>
<accession>A0ACD3AQ84</accession>
<dbReference type="EMBL" id="ML208375">
    <property type="protein sequence ID" value="TFK67469.1"/>
    <property type="molecule type" value="Genomic_DNA"/>
</dbReference>
<keyword evidence="2" id="KW-1185">Reference proteome</keyword>
<evidence type="ECO:0000313" key="1">
    <source>
        <dbReference type="EMBL" id="TFK67469.1"/>
    </source>
</evidence>